<accession>A0ABR7RNZ1</accession>
<sequence length="167" mass="17747">MADTEDLAERLLGIAPDSPLAVLRTERASIRQHSEGAYRELVLPAEPGGVSLAERAALALRVALIERHEGLAAHFRALLQQHGDAALLAAAQHFPAPAGADRTALLLRYADMVAVQPECCGQEDIDALAAQGLSPQDIVAVTQLIAFVPYQTRLLAGLRALQEEASS</sequence>
<reference evidence="1 2" key="1">
    <citation type="journal article" date="2013" name="Int. J. Syst. Evol. Microbiol.">
        <title>Roseomonas aerophila sp. nov., isolated from air.</title>
        <authorList>
            <person name="Kim S.J."/>
            <person name="Weon H.Y."/>
            <person name="Ahn J.H."/>
            <person name="Hong S.B."/>
            <person name="Seok S.J."/>
            <person name="Whang K.S."/>
            <person name="Kwon S.W."/>
        </authorList>
    </citation>
    <scope>NUCLEOTIDE SEQUENCE [LARGE SCALE GENOMIC DNA]</scope>
    <source>
        <strain evidence="1 2">NBRC 108923</strain>
    </source>
</reference>
<evidence type="ECO:0000313" key="1">
    <source>
        <dbReference type="EMBL" id="MBC9208014.1"/>
    </source>
</evidence>
<comment type="caution">
    <text evidence="1">The sequence shown here is derived from an EMBL/GenBank/DDBJ whole genome shotgun (WGS) entry which is preliminary data.</text>
</comment>
<keyword evidence="2" id="KW-1185">Reference proteome</keyword>
<dbReference type="InterPro" id="IPR029032">
    <property type="entry name" value="AhpD-like"/>
</dbReference>
<dbReference type="EMBL" id="JACTVA010000025">
    <property type="protein sequence ID" value="MBC9208014.1"/>
    <property type="molecule type" value="Genomic_DNA"/>
</dbReference>
<gene>
    <name evidence="1" type="ORF">IBL26_14305</name>
</gene>
<dbReference type="RefSeq" id="WP_187785179.1">
    <property type="nucleotide sequence ID" value="NZ_JACTVA010000025.1"/>
</dbReference>
<organism evidence="1 2">
    <name type="scientific">Teichococcus aerophilus</name>
    <dbReference type="NCBI Taxonomy" id="1224513"/>
    <lineage>
        <taxon>Bacteria</taxon>
        <taxon>Pseudomonadati</taxon>
        <taxon>Pseudomonadota</taxon>
        <taxon>Alphaproteobacteria</taxon>
        <taxon>Acetobacterales</taxon>
        <taxon>Roseomonadaceae</taxon>
        <taxon>Roseomonas</taxon>
    </lineage>
</organism>
<dbReference type="SUPFAM" id="SSF69118">
    <property type="entry name" value="AhpD-like"/>
    <property type="match status" value="1"/>
</dbReference>
<protein>
    <recommendedName>
        <fullName evidence="3">CMD domain protein</fullName>
    </recommendedName>
</protein>
<dbReference type="Proteomes" id="UP000626026">
    <property type="component" value="Unassembled WGS sequence"/>
</dbReference>
<dbReference type="Gene3D" id="1.20.1290.10">
    <property type="entry name" value="AhpD-like"/>
    <property type="match status" value="1"/>
</dbReference>
<name>A0ABR7RNZ1_9PROT</name>
<evidence type="ECO:0008006" key="3">
    <source>
        <dbReference type="Google" id="ProtNLM"/>
    </source>
</evidence>
<proteinExistence type="predicted"/>
<evidence type="ECO:0000313" key="2">
    <source>
        <dbReference type="Proteomes" id="UP000626026"/>
    </source>
</evidence>